<dbReference type="Proteomes" id="UP000295030">
    <property type="component" value="Unassembled WGS sequence"/>
</dbReference>
<dbReference type="FunFam" id="3.10.129.10:FF:000004">
    <property type="entry name" value="Tol-pal system-associated acyl-CoA thioesterase"/>
    <property type="match status" value="1"/>
</dbReference>
<evidence type="ECO:0000313" key="4">
    <source>
        <dbReference type="EMBL" id="TCK23220.1"/>
    </source>
</evidence>
<dbReference type="InterPro" id="IPR029069">
    <property type="entry name" value="HotDog_dom_sf"/>
</dbReference>
<dbReference type="InterPro" id="IPR006683">
    <property type="entry name" value="Thioestr_dom"/>
</dbReference>
<dbReference type="NCBIfam" id="TIGR02799">
    <property type="entry name" value="thio_ybgC"/>
    <property type="match status" value="1"/>
</dbReference>
<accession>A0A4R1HRS4</accession>
<dbReference type="PANTHER" id="PTHR31793">
    <property type="entry name" value="4-HYDROXYBENZOYL-COA THIOESTERASE FAMILY MEMBER"/>
    <property type="match status" value="1"/>
</dbReference>
<dbReference type="GO" id="GO:0047617">
    <property type="term" value="F:fatty acyl-CoA hydrolase activity"/>
    <property type="evidence" value="ECO:0007669"/>
    <property type="project" value="TreeGrafter"/>
</dbReference>
<dbReference type="InterPro" id="IPR006684">
    <property type="entry name" value="YbgC/YbaW"/>
</dbReference>
<comment type="similarity">
    <text evidence="1">Belongs to the 4-hydroxybenzoyl-CoA thioesterase family.</text>
</comment>
<name>A0A4R1HRS4_ANCAQ</name>
<keyword evidence="5" id="KW-1185">Reference proteome</keyword>
<dbReference type="InterPro" id="IPR050563">
    <property type="entry name" value="4-hydroxybenzoyl-CoA_TE"/>
</dbReference>
<evidence type="ECO:0000256" key="2">
    <source>
        <dbReference type="ARBA" id="ARBA00022801"/>
    </source>
</evidence>
<dbReference type="Gene3D" id="3.10.129.10">
    <property type="entry name" value="Hotdog Thioesterase"/>
    <property type="match status" value="1"/>
</dbReference>
<organism evidence="4 5">
    <name type="scientific">Ancylobacter aquaticus</name>
    <dbReference type="NCBI Taxonomy" id="100"/>
    <lineage>
        <taxon>Bacteria</taxon>
        <taxon>Pseudomonadati</taxon>
        <taxon>Pseudomonadota</taxon>
        <taxon>Alphaproteobacteria</taxon>
        <taxon>Hyphomicrobiales</taxon>
        <taxon>Xanthobacteraceae</taxon>
        <taxon>Ancylobacter</taxon>
    </lineage>
</organism>
<dbReference type="InterPro" id="IPR008272">
    <property type="entry name" value="HB-CoA_thioesterase_AS"/>
</dbReference>
<sequence>MAERTRKLFPFVHKSRALVYDGGMNERTDPLSPHPLSPETLRADPFLHLAGTLVPGGHVLPVRVYYEDTDFSGIVYHANYLKFMERARSDHLRLIGVVQGELFGQALAEAPGFAFVVRSMELQFVRPARIDDVLEVHTSPVEVAGASITLVQKVKRGDDLIVEGKVKVAFVAQGRARRIPDALRAAMKLALDEAPPL</sequence>
<dbReference type="AlphaFoldDB" id="A0A4R1HRS4"/>
<feature type="domain" description="Thioesterase" evidence="3">
    <location>
        <begin position="73"/>
        <end position="160"/>
    </location>
</feature>
<dbReference type="InterPro" id="IPR014166">
    <property type="entry name" value="Tol-Pal_acyl-CoA_thioesterase"/>
</dbReference>
<dbReference type="SUPFAM" id="SSF54637">
    <property type="entry name" value="Thioesterase/thiol ester dehydrase-isomerase"/>
    <property type="match status" value="1"/>
</dbReference>
<dbReference type="EMBL" id="SMFY01000004">
    <property type="protein sequence ID" value="TCK23220.1"/>
    <property type="molecule type" value="Genomic_DNA"/>
</dbReference>
<protein>
    <submittedName>
        <fullName evidence="4">(3S)-malyl-CoA thioesterase</fullName>
    </submittedName>
</protein>
<evidence type="ECO:0000259" key="3">
    <source>
        <dbReference type="Pfam" id="PF03061"/>
    </source>
</evidence>
<dbReference type="Pfam" id="PF03061">
    <property type="entry name" value="4HBT"/>
    <property type="match status" value="1"/>
</dbReference>
<dbReference type="CDD" id="cd00586">
    <property type="entry name" value="4HBT"/>
    <property type="match status" value="1"/>
</dbReference>
<dbReference type="PANTHER" id="PTHR31793:SF37">
    <property type="entry name" value="ACYL-COA THIOESTER HYDROLASE YBGC"/>
    <property type="match status" value="1"/>
</dbReference>
<dbReference type="NCBIfam" id="TIGR00051">
    <property type="entry name" value="YbgC/FadM family acyl-CoA thioesterase"/>
    <property type="match status" value="1"/>
</dbReference>
<dbReference type="PROSITE" id="PS01328">
    <property type="entry name" value="4HBCOA_THIOESTERASE"/>
    <property type="match status" value="1"/>
</dbReference>
<proteinExistence type="inferred from homology"/>
<evidence type="ECO:0000313" key="5">
    <source>
        <dbReference type="Proteomes" id="UP000295030"/>
    </source>
</evidence>
<keyword evidence="2" id="KW-0378">Hydrolase</keyword>
<comment type="caution">
    <text evidence="4">The sequence shown here is derived from an EMBL/GenBank/DDBJ whole genome shotgun (WGS) entry which is preliminary data.</text>
</comment>
<gene>
    <name evidence="4" type="ORF">EV667_3898</name>
</gene>
<reference evidence="4 5" key="1">
    <citation type="submission" date="2019-03" db="EMBL/GenBank/DDBJ databases">
        <title>Genomic Encyclopedia of Type Strains, Phase IV (KMG-IV): sequencing the most valuable type-strain genomes for metagenomic binning, comparative biology and taxonomic classification.</title>
        <authorList>
            <person name="Goeker M."/>
        </authorList>
    </citation>
    <scope>NUCLEOTIDE SEQUENCE [LARGE SCALE GENOMIC DNA]</scope>
    <source>
        <strain evidence="4 5">DSM 101</strain>
    </source>
</reference>
<evidence type="ECO:0000256" key="1">
    <source>
        <dbReference type="ARBA" id="ARBA00005953"/>
    </source>
</evidence>